<dbReference type="AlphaFoldDB" id="A0A7D9HZR8"/>
<proteinExistence type="predicted"/>
<name>A0A7D9HZR8_PARCT</name>
<dbReference type="Proteomes" id="UP001152795">
    <property type="component" value="Unassembled WGS sequence"/>
</dbReference>
<evidence type="ECO:0000313" key="3">
    <source>
        <dbReference type="Proteomes" id="UP001152795"/>
    </source>
</evidence>
<accession>A0A7D9HZR8</accession>
<gene>
    <name evidence="2" type="ORF">PACLA_8A086030</name>
</gene>
<protein>
    <recommendedName>
        <fullName evidence="1">DUF6570 domain-containing protein</fullName>
    </recommendedName>
</protein>
<comment type="caution">
    <text evidence="2">The sequence shown here is derived from an EMBL/GenBank/DDBJ whole genome shotgun (WGS) entry which is preliminary data.</text>
</comment>
<reference evidence="2" key="1">
    <citation type="submission" date="2020-04" db="EMBL/GenBank/DDBJ databases">
        <authorList>
            <person name="Alioto T."/>
            <person name="Alioto T."/>
            <person name="Gomez Garrido J."/>
        </authorList>
    </citation>
    <scope>NUCLEOTIDE SEQUENCE</scope>
    <source>
        <strain evidence="2">A484AB</strain>
    </source>
</reference>
<sequence>MSHKVCINEGKDNSFRDVAVRRQNVHNTLLWLLQNNPHCAELEINENALNSLPENGIPADLMTVETENEIISNDDMSDLGPPTENPPEDIVYNNSTDKNSFLPVGEQQEQEIEAVRNQLSINEPMPWPAIECELLNEYQISHLATMAFPTFPDGKDDPTNQSILRNVPLLKKELNIF</sequence>
<dbReference type="InterPro" id="IPR046700">
    <property type="entry name" value="DUF6570"/>
</dbReference>
<keyword evidence="3" id="KW-1185">Reference proteome</keyword>
<evidence type="ECO:0000313" key="2">
    <source>
        <dbReference type="EMBL" id="CAB3997764.1"/>
    </source>
</evidence>
<evidence type="ECO:0000259" key="1">
    <source>
        <dbReference type="Pfam" id="PF20209"/>
    </source>
</evidence>
<dbReference type="EMBL" id="CACRXK020003179">
    <property type="protein sequence ID" value="CAB3997764.1"/>
    <property type="molecule type" value="Genomic_DNA"/>
</dbReference>
<feature type="domain" description="DUF6570" evidence="1">
    <location>
        <begin position="12"/>
        <end position="50"/>
    </location>
</feature>
<dbReference type="Pfam" id="PF20209">
    <property type="entry name" value="DUF6570"/>
    <property type="match status" value="1"/>
</dbReference>
<organism evidence="2 3">
    <name type="scientific">Paramuricea clavata</name>
    <name type="common">Red gorgonian</name>
    <name type="synonym">Violescent sea-whip</name>
    <dbReference type="NCBI Taxonomy" id="317549"/>
    <lineage>
        <taxon>Eukaryota</taxon>
        <taxon>Metazoa</taxon>
        <taxon>Cnidaria</taxon>
        <taxon>Anthozoa</taxon>
        <taxon>Octocorallia</taxon>
        <taxon>Malacalcyonacea</taxon>
        <taxon>Plexauridae</taxon>
        <taxon>Paramuricea</taxon>
    </lineage>
</organism>